<name>A0A1V4JEC7_PATFA</name>
<accession>A0A1V4JEC7</accession>
<proteinExistence type="predicted"/>
<dbReference type="Proteomes" id="UP000190648">
    <property type="component" value="Unassembled WGS sequence"/>
</dbReference>
<comment type="caution">
    <text evidence="1">The sequence shown here is derived from an EMBL/GenBank/DDBJ whole genome shotgun (WGS) entry which is preliminary data.</text>
</comment>
<gene>
    <name evidence="1" type="ORF">AV530_019561</name>
</gene>
<reference evidence="1 2" key="1">
    <citation type="submission" date="2016-02" db="EMBL/GenBank/DDBJ databases">
        <title>Band-tailed pigeon sequencing and assembly.</title>
        <authorList>
            <person name="Soares A.E."/>
            <person name="Novak B.J."/>
            <person name="Rice E.S."/>
            <person name="O'Connell B."/>
            <person name="Chang D."/>
            <person name="Weber S."/>
            <person name="Shapiro B."/>
        </authorList>
    </citation>
    <scope>NUCLEOTIDE SEQUENCE [LARGE SCALE GENOMIC DNA]</scope>
    <source>
        <strain evidence="1">BTP2013</strain>
        <tissue evidence="1">Blood</tissue>
    </source>
</reference>
<sequence length="122" mass="13161">MQKPEGKVHGALLTTSPGKRLGMKSAWRTCKVQSLRSPQCVMAVNIASSSEQLLSICSKSRARGGPWFASGKGGKICPLLHCHHLRSGGKESSLLSNILKASSQLFSTPHPGLRLKVKKEKE</sequence>
<keyword evidence="2" id="KW-1185">Reference proteome</keyword>
<protein>
    <submittedName>
        <fullName evidence="1">Uncharacterized protein</fullName>
    </submittedName>
</protein>
<evidence type="ECO:0000313" key="1">
    <source>
        <dbReference type="EMBL" id="OPJ70414.1"/>
    </source>
</evidence>
<evidence type="ECO:0000313" key="2">
    <source>
        <dbReference type="Proteomes" id="UP000190648"/>
    </source>
</evidence>
<organism evidence="1 2">
    <name type="scientific">Patagioenas fasciata monilis</name>
    <dbReference type="NCBI Taxonomy" id="372326"/>
    <lineage>
        <taxon>Eukaryota</taxon>
        <taxon>Metazoa</taxon>
        <taxon>Chordata</taxon>
        <taxon>Craniata</taxon>
        <taxon>Vertebrata</taxon>
        <taxon>Euteleostomi</taxon>
        <taxon>Archelosauria</taxon>
        <taxon>Archosauria</taxon>
        <taxon>Dinosauria</taxon>
        <taxon>Saurischia</taxon>
        <taxon>Theropoda</taxon>
        <taxon>Coelurosauria</taxon>
        <taxon>Aves</taxon>
        <taxon>Neognathae</taxon>
        <taxon>Neoaves</taxon>
        <taxon>Columbimorphae</taxon>
        <taxon>Columbiformes</taxon>
        <taxon>Columbidae</taxon>
        <taxon>Patagioenas</taxon>
    </lineage>
</organism>
<dbReference type="EMBL" id="LSYS01007908">
    <property type="protein sequence ID" value="OPJ70414.1"/>
    <property type="molecule type" value="Genomic_DNA"/>
</dbReference>
<dbReference type="AlphaFoldDB" id="A0A1V4JEC7"/>